<gene>
    <name evidence="2" type="ORF">BSTOLATCC_MIC15649</name>
</gene>
<evidence type="ECO:0000256" key="1">
    <source>
        <dbReference type="SAM" id="Phobius"/>
    </source>
</evidence>
<dbReference type="AlphaFoldDB" id="A0AAU9ISX6"/>
<name>A0AAU9ISX6_9CILI</name>
<accession>A0AAU9ISX6</accession>
<evidence type="ECO:0000313" key="2">
    <source>
        <dbReference type="EMBL" id="CAG9316212.1"/>
    </source>
</evidence>
<keyword evidence="1" id="KW-0472">Membrane</keyword>
<organism evidence="2 3">
    <name type="scientific">Blepharisma stoltei</name>
    <dbReference type="NCBI Taxonomy" id="1481888"/>
    <lineage>
        <taxon>Eukaryota</taxon>
        <taxon>Sar</taxon>
        <taxon>Alveolata</taxon>
        <taxon>Ciliophora</taxon>
        <taxon>Postciliodesmatophora</taxon>
        <taxon>Heterotrichea</taxon>
        <taxon>Heterotrichida</taxon>
        <taxon>Blepharismidae</taxon>
        <taxon>Blepharisma</taxon>
    </lineage>
</organism>
<proteinExistence type="predicted"/>
<evidence type="ECO:0000313" key="3">
    <source>
        <dbReference type="Proteomes" id="UP001162131"/>
    </source>
</evidence>
<protein>
    <submittedName>
        <fullName evidence="2">Uncharacterized protein</fullName>
    </submittedName>
</protein>
<feature type="transmembrane region" description="Helical" evidence="1">
    <location>
        <begin position="38"/>
        <end position="59"/>
    </location>
</feature>
<dbReference type="EMBL" id="CAJZBQ010000015">
    <property type="protein sequence ID" value="CAG9316212.1"/>
    <property type="molecule type" value="Genomic_DNA"/>
</dbReference>
<dbReference type="Proteomes" id="UP001162131">
    <property type="component" value="Unassembled WGS sequence"/>
</dbReference>
<sequence length="231" mass="25069">MGVIFQISLSIILANARRTGHSSGSSSSSSSGLSTSASIILAVLLFVFFMIVIIASVLYKRYRLRKLRRQIEANLATLPQIPPQQNFQLGYQNPNGVVQVGFGQIPPQQNFQPVFQNPNEAAKAGFGAPVAPMYPINQQFVQPGNYPPGYTYPQPNSYPGNSGAAQVGINNSSAYSYPVLSQPLQGYNNPGAYPPQQLYGVTQGYNEPNANPNFQVNATDIMEENLPKQPS</sequence>
<keyword evidence="1" id="KW-0812">Transmembrane</keyword>
<keyword evidence="3" id="KW-1185">Reference proteome</keyword>
<comment type="caution">
    <text evidence="2">The sequence shown here is derived from an EMBL/GenBank/DDBJ whole genome shotgun (WGS) entry which is preliminary data.</text>
</comment>
<reference evidence="2" key="1">
    <citation type="submission" date="2021-09" db="EMBL/GenBank/DDBJ databases">
        <authorList>
            <consortium name="AG Swart"/>
            <person name="Singh M."/>
            <person name="Singh A."/>
            <person name="Seah K."/>
            <person name="Emmerich C."/>
        </authorList>
    </citation>
    <scope>NUCLEOTIDE SEQUENCE</scope>
    <source>
        <strain evidence="2">ATCC30299</strain>
    </source>
</reference>
<keyword evidence="1" id="KW-1133">Transmembrane helix</keyword>